<keyword evidence="2" id="KW-0677">Repeat</keyword>
<reference evidence="8" key="1">
    <citation type="submission" date="2022-07" db="EMBL/GenBank/DDBJ databases">
        <title>Phylogenomic reconstructions and comparative analyses of Kickxellomycotina fungi.</title>
        <authorList>
            <person name="Reynolds N.K."/>
            <person name="Stajich J.E."/>
            <person name="Barry K."/>
            <person name="Grigoriev I.V."/>
            <person name="Crous P."/>
            <person name="Smith M.E."/>
        </authorList>
    </citation>
    <scope>NUCLEOTIDE SEQUENCE</scope>
    <source>
        <strain evidence="8">RSA 1196</strain>
    </source>
</reference>
<dbReference type="PANTHER" id="PTHR24205:SF16">
    <property type="entry name" value="GH01042P-RELATED"/>
    <property type="match status" value="1"/>
</dbReference>
<keyword evidence="9" id="KW-1185">Reference proteome</keyword>
<feature type="compositionally biased region" description="Low complexity" evidence="6">
    <location>
        <begin position="166"/>
        <end position="182"/>
    </location>
</feature>
<dbReference type="OrthoDB" id="1112565at2759"/>
<dbReference type="Gene3D" id="2.10.110.10">
    <property type="entry name" value="Cysteine Rich Protein"/>
    <property type="match status" value="4"/>
</dbReference>
<feature type="compositionally biased region" description="Polar residues" evidence="6">
    <location>
        <begin position="408"/>
        <end position="430"/>
    </location>
</feature>
<feature type="compositionally biased region" description="Polar residues" evidence="6">
    <location>
        <begin position="511"/>
        <end position="523"/>
    </location>
</feature>
<comment type="caution">
    <text evidence="8">The sequence shown here is derived from an EMBL/GenBank/DDBJ whole genome shotgun (WGS) entry which is preliminary data.</text>
</comment>
<feature type="domain" description="LIM zinc-binding" evidence="7">
    <location>
        <begin position="260"/>
        <end position="321"/>
    </location>
</feature>
<sequence>MAFCSSCGDIVRGSKCRCGGRIVTAATSGSEGTTRHDPWSSTYLSRRFGDDDSQARARPISLPPTKANSPVSSRPTSSTSSTKGFNPPSGVTSPEIPRNRTRAYTTSPQDKLTKARAKARSSKLLAPKPKPSEVHHYLPNAYCPPPIVHHFPPPSSPQSPTNRLQSASPRSRSTATSVTSESPLPSTEVSVSKPAVSTEPQDSFQLNGISRVQPKGSALEGRRECVECHKPLKDNERQTSPLKPGANYCDDCYSHGFSKGFCHACKRLILTHGRPWVQYNDRSWHKMCLNCVVCGKFLLEPVVDLAGNPCCEGCFTVSSSNRPAPRPLSDKPAGNTNTTSASTFADPSVVPPYQKRLSCSPRSPLATVIQAHPFPKSAEADNDSSLRRSSVDKSSLCLPSKLPPSHRLSINETSLNRPESLHRTASQQTLDETEPTVDEAAHSTREKAMRPDSGFSDVRDSVSSTPSAEATLTPPTPLGNEMSMTSDGPINGLAESFSSQLRLGGQDVESHPTTPVDNTNTSRMLPKSPLVMEPKEYSRNQSAKLTQDRELHVPTPTTTKASNNLSVHGNGPVLNRSQMTYSRASTTTPVSAAVHPHGEETKWEASSRPPTVAKFDRKTPVDSPKAQAPFTGRNHSHSDPRSALSMVTPALTDAVPQRCAKCRTLIQDTWFRLTDGRQLHPECFTCCGCHQLIDDGMYVVDRGLEYHQKCVPMKPPVVSAQVATPDPSVDHCDRCRGVLDGPRFQLTNGKRYHPDCFICSGCQKLFEEGTYVCYEGQEYHRECVPKMNVLRCGKCRCLINGVFVRHNSQSYHPHCFTCTSCHQEITPQMPFGELQGAPYCEVCLNHKVGAHSTFSSPAMRPYPVSAAMSYRQRDRATSQTSKASPRHISKVVY</sequence>
<dbReference type="PROSITE" id="PS00478">
    <property type="entry name" value="LIM_DOMAIN_1"/>
    <property type="match status" value="3"/>
</dbReference>
<feature type="region of interest" description="Disordered" evidence="6">
    <location>
        <begin position="869"/>
        <end position="893"/>
    </location>
</feature>
<feature type="region of interest" description="Disordered" evidence="6">
    <location>
        <begin position="370"/>
        <end position="526"/>
    </location>
</feature>
<evidence type="ECO:0000256" key="4">
    <source>
        <dbReference type="ARBA" id="ARBA00023038"/>
    </source>
</evidence>
<dbReference type="PANTHER" id="PTHR24205">
    <property type="entry name" value="FOUR AND A HALF LIM DOMAINS PROTEIN"/>
    <property type="match status" value="1"/>
</dbReference>
<feature type="region of interest" description="Disordered" evidence="6">
    <location>
        <begin position="585"/>
        <end position="641"/>
    </location>
</feature>
<accession>A0A9W8AST8</accession>
<feature type="domain" description="LIM zinc-binding" evidence="7">
    <location>
        <begin position="790"/>
        <end position="850"/>
    </location>
</feature>
<gene>
    <name evidence="8" type="ORF">IWQ62_004483</name>
</gene>
<feature type="compositionally biased region" description="Pro residues" evidence="6">
    <location>
        <begin position="142"/>
        <end position="157"/>
    </location>
</feature>
<evidence type="ECO:0000256" key="6">
    <source>
        <dbReference type="SAM" id="MobiDB-lite"/>
    </source>
</evidence>
<proteinExistence type="predicted"/>
<evidence type="ECO:0000256" key="2">
    <source>
        <dbReference type="ARBA" id="ARBA00022737"/>
    </source>
</evidence>
<feature type="domain" description="LIM zinc-binding" evidence="7">
    <location>
        <begin position="657"/>
        <end position="717"/>
    </location>
</feature>
<keyword evidence="1 5" id="KW-0479">Metal-binding</keyword>
<feature type="compositionally biased region" description="Basic and acidic residues" evidence="6">
    <location>
        <begin position="596"/>
        <end position="605"/>
    </location>
</feature>
<keyword evidence="3 5" id="KW-0862">Zinc</keyword>
<keyword evidence="4 5" id="KW-0440">LIM domain</keyword>
<feature type="compositionally biased region" description="Polar residues" evidence="6">
    <location>
        <begin position="461"/>
        <end position="470"/>
    </location>
</feature>
<organism evidence="8 9">
    <name type="scientific">Dispira parvispora</name>
    <dbReference type="NCBI Taxonomy" id="1520584"/>
    <lineage>
        <taxon>Eukaryota</taxon>
        <taxon>Fungi</taxon>
        <taxon>Fungi incertae sedis</taxon>
        <taxon>Zoopagomycota</taxon>
        <taxon>Kickxellomycotina</taxon>
        <taxon>Dimargaritomycetes</taxon>
        <taxon>Dimargaritales</taxon>
        <taxon>Dimargaritaceae</taxon>
        <taxon>Dispira</taxon>
    </lineage>
</organism>
<dbReference type="Proteomes" id="UP001150925">
    <property type="component" value="Unassembled WGS sequence"/>
</dbReference>
<protein>
    <recommendedName>
        <fullName evidence="7">LIM zinc-binding domain-containing protein</fullName>
    </recommendedName>
</protein>
<evidence type="ECO:0000256" key="1">
    <source>
        <dbReference type="ARBA" id="ARBA00022723"/>
    </source>
</evidence>
<dbReference type="InterPro" id="IPR001781">
    <property type="entry name" value="Znf_LIM"/>
</dbReference>
<evidence type="ECO:0000313" key="8">
    <source>
        <dbReference type="EMBL" id="KAJ1959777.1"/>
    </source>
</evidence>
<evidence type="ECO:0000256" key="3">
    <source>
        <dbReference type="ARBA" id="ARBA00022833"/>
    </source>
</evidence>
<feature type="compositionally biased region" description="Low complexity" evidence="6">
    <location>
        <begin position="69"/>
        <end position="82"/>
    </location>
</feature>
<evidence type="ECO:0000256" key="5">
    <source>
        <dbReference type="PROSITE-ProRule" id="PRU00125"/>
    </source>
</evidence>
<feature type="compositionally biased region" description="Basic and acidic residues" evidence="6">
    <location>
        <begin position="439"/>
        <end position="450"/>
    </location>
</feature>
<name>A0A9W8AST8_9FUNG</name>
<dbReference type="PROSITE" id="PS50023">
    <property type="entry name" value="LIM_DOMAIN_2"/>
    <property type="match status" value="3"/>
</dbReference>
<evidence type="ECO:0000313" key="9">
    <source>
        <dbReference type="Proteomes" id="UP001150925"/>
    </source>
</evidence>
<dbReference type="SMART" id="SM00132">
    <property type="entry name" value="LIM"/>
    <property type="match status" value="4"/>
</dbReference>
<dbReference type="CDD" id="cd08368">
    <property type="entry name" value="LIM"/>
    <property type="match status" value="4"/>
</dbReference>
<dbReference type="GO" id="GO:0003712">
    <property type="term" value="F:transcription coregulator activity"/>
    <property type="evidence" value="ECO:0007669"/>
    <property type="project" value="TreeGrafter"/>
</dbReference>
<evidence type="ECO:0000259" key="7">
    <source>
        <dbReference type="PROSITE" id="PS50023"/>
    </source>
</evidence>
<dbReference type="GO" id="GO:0046872">
    <property type="term" value="F:metal ion binding"/>
    <property type="evidence" value="ECO:0007669"/>
    <property type="project" value="UniProtKB-KW"/>
</dbReference>
<feature type="compositionally biased region" description="Basic residues" evidence="6">
    <location>
        <begin position="884"/>
        <end position="893"/>
    </location>
</feature>
<feature type="region of interest" description="Disordered" evidence="6">
    <location>
        <begin position="28"/>
        <end position="215"/>
    </location>
</feature>
<dbReference type="GO" id="GO:0005634">
    <property type="term" value="C:nucleus"/>
    <property type="evidence" value="ECO:0007669"/>
    <property type="project" value="TreeGrafter"/>
</dbReference>
<dbReference type="SUPFAM" id="SSF57716">
    <property type="entry name" value="Glucocorticoid receptor-like (DNA-binding domain)"/>
    <property type="match status" value="2"/>
</dbReference>
<feature type="region of interest" description="Disordered" evidence="6">
    <location>
        <begin position="320"/>
        <end position="349"/>
    </location>
</feature>
<feature type="compositionally biased region" description="Polar residues" evidence="6">
    <location>
        <begin position="334"/>
        <end position="345"/>
    </location>
</feature>
<dbReference type="Pfam" id="PF00412">
    <property type="entry name" value="LIM"/>
    <property type="match status" value="4"/>
</dbReference>
<dbReference type="AlphaFoldDB" id="A0A9W8AST8"/>
<dbReference type="EMBL" id="JANBPY010001500">
    <property type="protein sequence ID" value="KAJ1959777.1"/>
    <property type="molecule type" value="Genomic_DNA"/>
</dbReference>
<feature type="compositionally biased region" description="Low complexity" evidence="6">
    <location>
        <begin position="392"/>
        <end position="405"/>
    </location>
</feature>
<feature type="compositionally biased region" description="Polar residues" evidence="6">
    <location>
        <begin position="198"/>
        <end position="210"/>
    </location>
</feature>